<evidence type="ECO:0000313" key="3">
    <source>
        <dbReference type="Proteomes" id="UP000315295"/>
    </source>
</evidence>
<reference evidence="2 3" key="1">
    <citation type="journal article" date="2019" name="G3 (Bethesda)">
        <title>Sequencing of a Wild Apple (Malus baccata) Genome Unravels the Differences Between Cultivated and Wild Apple Species Regarding Disease Resistance and Cold Tolerance.</title>
        <authorList>
            <person name="Chen X."/>
        </authorList>
    </citation>
    <scope>NUCLEOTIDE SEQUENCE [LARGE SCALE GENOMIC DNA]</scope>
    <source>
        <strain evidence="3">cv. Shandingzi</strain>
        <tissue evidence="2">Leaves</tissue>
    </source>
</reference>
<dbReference type="PANTHER" id="PTHR47723">
    <property type="entry name" value="OS05G0353850 PROTEIN"/>
    <property type="match status" value="1"/>
</dbReference>
<name>A0A540M9Z8_MALBA</name>
<sequence length="140" mass="15340">MTIISQLEVSSSQQASVPTSPRIPYWANKFANPLPGHPPVVVEGAAAGFVIRNEKGEPIIVGARFIGQNTISIAECLALRDSLWMARSKGLSRIVVDGDLKLVIEAIHGAYNPPWRLKSILEEIRWLASFLLGHLLETCL</sequence>
<dbReference type="InterPro" id="IPR044730">
    <property type="entry name" value="RNase_H-like_dom_plant"/>
</dbReference>
<accession>A0A540M9Z8</accession>
<proteinExistence type="predicted"/>
<dbReference type="GO" id="GO:0003676">
    <property type="term" value="F:nucleic acid binding"/>
    <property type="evidence" value="ECO:0007669"/>
    <property type="project" value="InterPro"/>
</dbReference>
<protein>
    <recommendedName>
        <fullName evidence="1">RNase H type-1 domain-containing protein</fullName>
    </recommendedName>
</protein>
<dbReference type="GO" id="GO:0004523">
    <property type="term" value="F:RNA-DNA hybrid ribonuclease activity"/>
    <property type="evidence" value="ECO:0007669"/>
    <property type="project" value="InterPro"/>
</dbReference>
<dbReference type="InterPro" id="IPR002156">
    <property type="entry name" value="RNaseH_domain"/>
</dbReference>
<dbReference type="InterPro" id="IPR053151">
    <property type="entry name" value="RNase_H-like"/>
</dbReference>
<dbReference type="Gene3D" id="3.30.420.10">
    <property type="entry name" value="Ribonuclease H-like superfamily/Ribonuclease H"/>
    <property type="match status" value="1"/>
</dbReference>
<evidence type="ECO:0000259" key="1">
    <source>
        <dbReference type="Pfam" id="PF13456"/>
    </source>
</evidence>
<evidence type="ECO:0000313" key="2">
    <source>
        <dbReference type="EMBL" id="TQD95518.1"/>
    </source>
</evidence>
<dbReference type="EMBL" id="VIEB01000312">
    <property type="protein sequence ID" value="TQD95518.1"/>
    <property type="molecule type" value="Genomic_DNA"/>
</dbReference>
<organism evidence="2 3">
    <name type="scientific">Malus baccata</name>
    <name type="common">Siberian crab apple</name>
    <name type="synonym">Pyrus baccata</name>
    <dbReference type="NCBI Taxonomy" id="106549"/>
    <lineage>
        <taxon>Eukaryota</taxon>
        <taxon>Viridiplantae</taxon>
        <taxon>Streptophyta</taxon>
        <taxon>Embryophyta</taxon>
        <taxon>Tracheophyta</taxon>
        <taxon>Spermatophyta</taxon>
        <taxon>Magnoliopsida</taxon>
        <taxon>eudicotyledons</taxon>
        <taxon>Gunneridae</taxon>
        <taxon>Pentapetalae</taxon>
        <taxon>rosids</taxon>
        <taxon>fabids</taxon>
        <taxon>Rosales</taxon>
        <taxon>Rosaceae</taxon>
        <taxon>Amygdaloideae</taxon>
        <taxon>Maleae</taxon>
        <taxon>Malus</taxon>
    </lineage>
</organism>
<keyword evidence="3" id="KW-1185">Reference proteome</keyword>
<feature type="domain" description="RNase H type-1" evidence="1">
    <location>
        <begin position="45"/>
        <end position="128"/>
    </location>
</feature>
<dbReference type="InterPro" id="IPR012337">
    <property type="entry name" value="RNaseH-like_sf"/>
</dbReference>
<dbReference type="InterPro" id="IPR036397">
    <property type="entry name" value="RNaseH_sf"/>
</dbReference>
<comment type="caution">
    <text evidence="2">The sequence shown here is derived from an EMBL/GenBank/DDBJ whole genome shotgun (WGS) entry which is preliminary data.</text>
</comment>
<dbReference type="PANTHER" id="PTHR47723:SF23">
    <property type="entry name" value="REVERSE TRANSCRIPTASE-LIKE PROTEIN"/>
    <property type="match status" value="1"/>
</dbReference>
<dbReference type="Proteomes" id="UP000315295">
    <property type="component" value="Unassembled WGS sequence"/>
</dbReference>
<dbReference type="Pfam" id="PF13456">
    <property type="entry name" value="RVT_3"/>
    <property type="match status" value="1"/>
</dbReference>
<dbReference type="AlphaFoldDB" id="A0A540M9Z8"/>
<gene>
    <name evidence="2" type="ORF">C1H46_018874</name>
</gene>
<dbReference type="SUPFAM" id="SSF53098">
    <property type="entry name" value="Ribonuclease H-like"/>
    <property type="match status" value="1"/>
</dbReference>
<dbReference type="CDD" id="cd06222">
    <property type="entry name" value="RNase_H_like"/>
    <property type="match status" value="1"/>
</dbReference>